<sequence length="180" mass="20036">MPADSILQIKVTLADIRPPIWRRLQVPAGLTLARLHLVIQTAMGWEDYHMHLFATPAGDYGRPDSELGHRNEAKVPLHAVAPAAGDKICYTYDFGDGWEHVIEVEKVLPRESDATYPHCLTGRRACPPEDCGGPWGYGELLAALADPKHEQHDELTEWIGGSFDPDHLDIDDINKQLADI</sequence>
<name>A0A6G4X8T0_9ACTN</name>
<dbReference type="SUPFAM" id="SSF159941">
    <property type="entry name" value="MM3350-like"/>
    <property type="match status" value="1"/>
</dbReference>
<dbReference type="Pfam" id="PF07929">
    <property type="entry name" value="PRiA4_ORF3"/>
    <property type="match status" value="1"/>
</dbReference>
<dbReference type="AlphaFoldDB" id="A0A6G4X8T0"/>
<organism evidence="2 3">
    <name type="scientific">Streptomyces boncukensis</name>
    <dbReference type="NCBI Taxonomy" id="2711219"/>
    <lineage>
        <taxon>Bacteria</taxon>
        <taxon>Bacillati</taxon>
        <taxon>Actinomycetota</taxon>
        <taxon>Actinomycetes</taxon>
        <taxon>Kitasatosporales</taxon>
        <taxon>Streptomycetaceae</taxon>
        <taxon>Streptomyces</taxon>
    </lineage>
</organism>
<comment type="caution">
    <text evidence="2">The sequence shown here is derived from an EMBL/GenBank/DDBJ whole genome shotgun (WGS) entry which is preliminary data.</text>
</comment>
<evidence type="ECO:0000259" key="1">
    <source>
        <dbReference type="Pfam" id="PF07929"/>
    </source>
</evidence>
<reference evidence="2 3" key="1">
    <citation type="submission" date="2020-02" db="EMBL/GenBank/DDBJ databases">
        <title>Whole-genome analyses of novel actinobacteria.</title>
        <authorList>
            <person name="Sahin N."/>
            <person name="Tatar D."/>
        </authorList>
    </citation>
    <scope>NUCLEOTIDE SEQUENCE [LARGE SCALE GENOMIC DNA]</scope>
    <source>
        <strain evidence="2 3">SB3404</strain>
    </source>
</reference>
<dbReference type="Proteomes" id="UP000477722">
    <property type="component" value="Unassembled WGS sequence"/>
</dbReference>
<evidence type="ECO:0000313" key="3">
    <source>
        <dbReference type="Proteomes" id="UP000477722"/>
    </source>
</evidence>
<dbReference type="EMBL" id="JAAKZZ010000901">
    <property type="protein sequence ID" value="NGO73788.1"/>
    <property type="molecule type" value="Genomic_DNA"/>
</dbReference>
<gene>
    <name evidence="2" type="ORF">G5C65_36830</name>
</gene>
<dbReference type="PANTHER" id="PTHR41878:SF1">
    <property type="entry name" value="TNPR PROTEIN"/>
    <property type="match status" value="1"/>
</dbReference>
<dbReference type="RefSeq" id="WP_165303388.1">
    <property type="nucleotide sequence ID" value="NZ_JAAKZZ010000901.1"/>
</dbReference>
<feature type="domain" description="Plasmid pRiA4b Orf3-like" evidence="1">
    <location>
        <begin position="6"/>
        <end position="171"/>
    </location>
</feature>
<dbReference type="PANTHER" id="PTHR41878">
    <property type="entry name" value="LEXA REPRESSOR-RELATED"/>
    <property type="match status" value="1"/>
</dbReference>
<protein>
    <submittedName>
        <fullName evidence="2">Plasmid pRiA4b ORF-3 family protein</fullName>
    </submittedName>
</protein>
<keyword evidence="3" id="KW-1185">Reference proteome</keyword>
<proteinExistence type="predicted"/>
<evidence type="ECO:0000313" key="2">
    <source>
        <dbReference type="EMBL" id="NGO73788.1"/>
    </source>
</evidence>
<accession>A0A6G4X8T0</accession>
<dbReference type="Gene3D" id="3.10.290.30">
    <property type="entry name" value="MM3350-like"/>
    <property type="match status" value="1"/>
</dbReference>
<dbReference type="InterPro" id="IPR024047">
    <property type="entry name" value="MM3350-like_sf"/>
</dbReference>
<dbReference type="InterPro" id="IPR012912">
    <property type="entry name" value="Plasmid_pRiA4b_Orf3-like"/>
</dbReference>